<evidence type="ECO:0000313" key="1">
    <source>
        <dbReference type="Proteomes" id="UP000095283"/>
    </source>
</evidence>
<keyword evidence="1" id="KW-1185">Reference proteome</keyword>
<accession>A0A1I7WJU2</accession>
<evidence type="ECO:0000313" key="2">
    <source>
        <dbReference type="WBParaSite" id="Hba_05239"/>
    </source>
</evidence>
<proteinExistence type="predicted"/>
<dbReference type="Proteomes" id="UP000095283">
    <property type="component" value="Unplaced"/>
</dbReference>
<dbReference type="WBParaSite" id="Hba_05239">
    <property type="protein sequence ID" value="Hba_05239"/>
    <property type="gene ID" value="Hba_05239"/>
</dbReference>
<protein>
    <submittedName>
        <fullName evidence="2">Uncharacterized protein</fullName>
    </submittedName>
</protein>
<sequence length="23" mass="2741">MHLLLISKVGIIIYLIFSKTFYK</sequence>
<name>A0A1I7WJU2_HETBA</name>
<organism evidence="1 2">
    <name type="scientific">Heterorhabditis bacteriophora</name>
    <name type="common">Entomopathogenic nematode worm</name>
    <dbReference type="NCBI Taxonomy" id="37862"/>
    <lineage>
        <taxon>Eukaryota</taxon>
        <taxon>Metazoa</taxon>
        <taxon>Ecdysozoa</taxon>
        <taxon>Nematoda</taxon>
        <taxon>Chromadorea</taxon>
        <taxon>Rhabditida</taxon>
        <taxon>Rhabditina</taxon>
        <taxon>Rhabditomorpha</taxon>
        <taxon>Strongyloidea</taxon>
        <taxon>Heterorhabditidae</taxon>
        <taxon>Heterorhabditis</taxon>
    </lineage>
</organism>
<dbReference type="AlphaFoldDB" id="A0A1I7WJU2"/>
<reference evidence="2" key="1">
    <citation type="submission" date="2016-11" db="UniProtKB">
        <authorList>
            <consortium name="WormBaseParasite"/>
        </authorList>
    </citation>
    <scope>IDENTIFICATION</scope>
</reference>